<dbReference type="RefSeq" id="WP_020792976.1">
    <property type="nucleotide sequence ID" value="NZ_JAADZU010000014.1"/>
</dbReference>
<accession>A0A7K3LLV1</accession>
<gene>
    <name evidence="1" type="ORF">GYA93_06460</name>
</gene>
<evidence type="ECO:0000313" key="1">
    <source>
        <dbReference type="EMBL" id="NDK89226.1"/>
    </source>
</evidence>
<evidence type="ECO:0000313" key="2">
    <source>
        <dbReference type="Proteomes" id="UP000466307"/>
    </source>
</evidence>
<dbReference type="Proteomes" id="UP000466307">
    <property type="component" value="Unassembled WGS sequence"/>
</dbReference>
<comment type="caution">
    <text evidence="1">The sequence shown here is derived from an EMBL/GenBank/DDBJ whole genome shotgun (WGS) entry which is preliminary data.</text>
</comment>
<dbReference type="InterPro" id="IPR049249">
    <property type="entry name" value="DUF6882"/>
</dbReference>
<reference evidence="1 2" key="1">
    <citation type="submission" date="2020-01" db="EMBL/GenBank/DDBJ databases">
        <title>Investigation of new actinobacteria for the biodesulphurisation of diesel fuel.</title>
        <authorList>
            <person name="Athi Narayanan S.M."/>
        </authorList>
    </citation>
    <scope>NUCLEOTIDE SEQUENCE [LARGE SCALE GENOMIC DNA]</scope>
    <source>
        <strain evidence="1 2">213E</strain>
    </source>
</reference>
<organism evidence="1 2">
    <name type="scientific">Gordonia desulfuricans</name>
    <dbReference type="NCBI Taxonomy" id="89051"/>
    <lineage>
        <taxon>Bacteria</taxon>
        <taxon>Bacillati</taxon>
        <taxon>Actinomycetota</taxon>
        <taxon>Actinomycetes</taxon>
        <taxon>Mycobacteriales</taxon>
        <taxon>Gordoniaceae</taxon>
        <taxon>Gordonia</taxon>
    </lineage>
</organism>
<dbReference type="EMBL" id="JAADZU010000014">
    <property type="protein sequence ID" value="NDK89226.1"/>
    <property type="molecule type" value="Genomic_DNA"/>
</dbReference>
<proteinExistence type="predicted"/>
<sequence>MHLDGLRAAADCGAWYAALRRDALNRRLAGDLGEYTTVVDGPRIVFSANADPTRRIEAHAWLVASIDASVTGLRWGWAEPSSAGSPADLRGVELRRAGERLGLRELLEPTIPLTAGTDVTRTLETIGAVAVQIVGTGPYHCVDLDDGRHGVFLLSGPDVSGPGADTGRPEAGEPTLSEVAACLPGLLAGIPVGDHRVAVHGLAVRTGWHIVWRADGAVAAGASSCVITDGVSTVALAFDGKGRPVSAPRPA</sequence>
<protein>
    <submittedName>
        <fullName evidence="1">Uncharacterized protein</fullName>
    </submittedName>
</protein>
<dbReference type="AlphaFoldDB" id="A0A7K3LLV1"/>
<dbReference type="Pfam" id="PF21813">
    <property type="entry name" value="DUF6882"/>
    <property type="match status" value="1"/>
</dbReference>
<name>A0A7K3LLV1_9ACTN</name>
<keyword evidence="2" id="KW-1185">Reference proteome</keyword>